<feature type="region of interest" description="Disordered" evidence="1">
    <location>
        <begin position="1"/>
        <end position="22"/>
    </location>
</feature>
<keyword evidence="2" id="KW-1133">Transmembrane helix</keyword>
<evidence type="ECO:0008006" key="5">
    <source>
        <dbReference type="Google" id="ProtNLM"/>
    </source>
</evidence>
<keyword evidence="2" id="KW-0472">Membrane</keyword>
<sequence>MTMDPASRKQSSSGGSVGRLRALPPSIPKLKCACGVSAMAQTSNTARNPRRRWLQCGKSEGSCFLWIWEDLLNEYAEEMVAYWHAGEYEHMRETIDMLRQFLADEKTDKGKMCELLDAKQNELKSTIEALNQCRLECLAMKKHLEQVKLSRCRLLYVLLVLSFLVVSLVLRTN</sequence>
<dbReference type="Proteomes" id="UP000026962">
    <property type="component" value="Chromosome 6"/>
</dbReference>
<accession>A0A0E0LES0</accession>
<keyword evidence="4" id="KW-1185">Reference proteome</keyword>
<dbReference type="Gramene" id="OPUNC06G22670.1">
    <property type="protein sequence ID" value="OPUNC06G22670.1"/>
    <property type="gene ID" value="OPUNC06G22670"/>
</dbReference>
<feature type="transmembrane region" description="Helical" evidence="2">
    <location>
        <begin position="152"/>
        <end position="170"/>
    </location>
</feature>
<dbReference type="HOGENOM" id="CLU_1463466_0_0_1"/>
<evidence type="ECO:0000313" key="4">
    <source>
        <dbReference type="Proteomes" id="UP000026962"/>
    </source>
</evidence>
<reference evidence="3" key="1">
    <citation type="submission" date="2015-04" db="UniProtKB">
        <authorList>
            <consortium name="EnsemblPlants"/>
        </authorList>
    </citation>
    <scope>IDENTIFICATION</scope>
</reference>
<evidence type="ECO:0000256" key="1">
    <source>
        <dbReference type="SAM" id="MobiDB-lite"/>
    </source>
</evidence>
<dbReference type="AlphaFoldDB" id="A0A0E0LES0"/>
<proteinExistence type="predicted"/>
<keyword evidence="2" id="KW-0812">Transmembrane</keyword>
<evidence type="ECO:0000313" key="3">
    <source>
        <dbReference type="EnsemblPlants" id="OPUNC06G22670.1"/>
    </source>
</evidence>
<dbReference type="EnsemblPlants" id="OPUNC06G22670.1">
    <property type="protein sequence ID" value="OPUNC06G22670.1"/>
    <property type="gene ID" value="OPUNC06G22670"/>
</dbReference>
<protein>
    <recommendedName>
        <fullName evidence="5">Zinc finger GRF-type domain-containing protein</fullName>
    </recommendedName>
</protein>
<evidence type="ECO:0000256" key="2">
    <source>
        <dbReference type="SAM" id="Phobius"/>
    </source>
</evidence>
<organism evidence="3">
    <name type="scientific">Oryza punctata</name>
    <name type="common">Red rice</name>
    <dbReference type="NCBI Taxonomy" id="4537"/>
    <lineage>
        <taxon>Eukaryota</taxon>
        <taxon>Viridiplantae</taxon>
        <taxon>Streptophyta</taxon>
        <taxon>Embryophyta</taxon>
        <taxon>Tracheophyta</taxon>
        <taxon>Spermatophyta</taxon>
        <taxon>Magnoliopsida</taxon>
        <taxon>Liliopsida</taxon>
        <taxon>Poales</taxon>
        <taxon>Poaceae</taxon>
        <taxon>BOP clade</taxon>
        <taxon>Oryzoideae</taxon>
        <taxon>Oryzeae</taxon>
        <taxon>Oryzinae</taxon>
        <taxon>Oryza</taxon>
    </lineage>
</organism>
<dbReference type="OMA" id="XGLVEAN"/>
<name>A0A0E0LES0_ORYPU</name>
<reference evidence="3" key="2">
    <citation type="submission" date="2018-05" db="EMBL/GenBank/DDBJ databases">
        <title>OpunRS2 (Oryza punctata Reference Sequence Version 2).</title>
        <authorList>
            <person name="Zhang J."/>
            <person name="Kudrna D."/>
            <person name="Lee S."/>
            <person name="Talag J."/>
            <person name="Welchert J."/>
            <person name="Wing R.A."/>
        </authorList>
    </citation>
    <scope>NUCLEOTIDE SEQUENCE [LARGE SCALE GENOMIC DNA]</scope>
</reference>